<accession>A0A1A8P1E0</accession>
<proteinExistence type="predicted"/>
<protein>
    <submittedName>
        <fullName evidence="1">Uncharacterized protein</fullName>
    </submittedName>
</protein>
<evidence type="ECO:0000313" key="1">
    <source>
        <dbReference type="EMBL" id="SBR74817.1"/>
    </source>
</evidence>
<feature type="non-terminal residue" evidence="1">
    <location>
        <position position="1"/>
    </location>
</feature>
<reference evidence="1" key="2">
    <citation type="submission" date="2016-06" db="EMBL/GenBank/DDBJ databases">
        <title>The genome of a short-lived fish provides insights into sex chromosome evolution and the genetic control of aging.</title>
        <authorList>
            <person name="Reichwald K."/>
            <person name="Felder M."/>
            <person name="Petzold A."/>
            <person name="Koch P."/>
            <person name="Groth M."/>
            <person name="Platzer M."/>
        </authorList>
    </citation>
    <scope>NUCLEOTIDE SEQUENCE</scope>
    <source>
        <tissue evidence="1">Brain</tissue>
    </source>
</reference>
<reference evidence="1" key="1">
    <citation type="submission" date="2016-05" db="EMBL/GenBank/DDBJ databases">
        <authorList>
            <person name="Lavstsen T."/>
            <person name="Jespersen J.S."/>
        </authorList>
    </citation>
    <scope>NUCLEOTIDE SEQUENCE</scope>
    <source>
        <tissue evidence="1">Brain</tissue>
    </source>
</reference>
<feature type="non-terminal residue" evidence="1">
    <location>
        <position position="62"/>
    </location>
</feature>
<organism evidence="1">
    <name type="scientific">Nothobranchius pienaari</name>
    <dbReference type="NCBI Taxonomy" id="704102"/>
    <lineage>
        <taxon>Eukaryota</taxon>
        <taxon>Metazoa</taxon>
        <taxon>Chordata</taxon>
        <taxon>Craniata</taxon>
        <taxon>Vertebrata</taxon>
        <taxon>Euteleostomi</taxon>
        <taxon>Actinopterygii</taxon>
        <taxon>Neopterygii</taxon>
        <taxon>Teleostei</taxon>
        <taxon>Neoteleostei</taxon>
        <taxon>Acanthomorphata</taxon>
        <taxon>Ovalentaria</taxon>
        <taxon>Atherinomorphae</taxon>
        <taxon>Cyprinodontiformes</taxon>
        <taxon>Nothobranchiidae</taxon>
        <taxon>Nothobranchius</taxon>
    </lineage>
</organism>
<sequence length="62" mass="7457">KLLHCITMEVLHGHMHQLQLLTSKWTYCSSLWWWMLYHIRSLTKYLCLNLSVPSSKDLKNLL</sequence>
<dbReference type="AlphaFoldDB" id="A0A1A8P1E0"/>
<gene>
    <name evidence="1" type="primary">Nfu_g_1_011533</name>
</gene>
<name>A0A1A8P1E0_9TELE</name>
<dbReference type="EMBL" id="HAEG01005700">
    <property type="protein sequence ID" value="SBR74817.1"/>
    <property type="molecule type" value="Transcribed_RNA"/>
</dbReference>